<comment type="caution">
    <text evidence="1">The sequence shown here is derived from an EMBL/GenBank/DDBJ whole genome shotgun (WGS) entry which is preliminary data.</text>
</comment>
<proteinExistence type="predicted"/>
<reference evidence="1" key="2">
    <citation type="submission" date="2020-09" db="EMBL/GenBank/DDBJ databases">
        <authorList>
            <person name="Sun Q."/>
            <person name="Ohkuma M."/>
        </authorList>
    </citation>
    <scope>NUCLEOTIDE SEQUENCE</scope>
    <source>
        <strain evidence="1">JCM 31311</strain>
    </source>
</reference>
<gene>
    <name evidence="1" type="ORF">GCM10008957_32620</name>
</gene>
<reference evidence="1" key="1">
    <citation type="journal article" date="2014" name="Int. J. Syst. Evol. Microbiol.">
        <title>Complete genome sequence of Corynebacterium casei LMG S-19264T (=DSM 44701T), isolated from a smear-ripened cheese.</title>
        <authorList>
            <consortium name="US DOE Joint Genome Institute (JGI-PGF)"/>
            <person name="Walter F."/>
            <person name="Albersmeier A."/>
            <person name="Kalinowski J."/>
            <person name="Ruckert C."/>
        </authorList>
    </citation>
    <scope>NUCLEOTIDE SEQUENCE</scope>
    <source>
        <strain evidence="1">JCM 31311</strain>
    </source>
</reference>
<evidence type="ECO:0000313" key="2">
    <source>
        <dbReference type="Proteomes" id="UP000603865"/>
    </source>
</evidence>
<sequence>MIRTTLRTTDNQQVLEIDGVTLLEGAPDVELLALIQQQFVYTCSAEEVAGLEHDHTLRIGQLLHHAKAARCGLSATFAAQDVLAWLRVHHPDLAPLDAHAVHAS</sequence>
<dbReference type="EMBL" id="BMQL01000020">
    <property type="protein sequence ID" value="GGR17414.1"/>
    <property type="molecule type" value="Genomic_DNA"/>
</dbReference>
<keyword evidence="2" id="KW-1185">Reference proteome</keyword>
<organism evidence="1 2">
    <name type="scientific">Deinococcus ruber</name>
    <dbReference type="NCBI Taxonomy" id="1848197"/>
    <lineage>
        <taxon>Bacteria</taxon>
        <taxon>Thermotogati</taxon>
        <taxon>Deinococcota</taxon>
        <taxon>Deinococci</taxon>
        <taxon>Deinococcales</taxon>
        <taxon>Deinococcaceae</taxon>
        <taxon>Deinococcus</taxon>
    </lineage>
</organism>
<dbReference type="RefSeq" id="WP_189091586.1">
    <property type="nucleotide sequence ID" value="NZ_BMQL01000020.1"/>
</dbReference>
<dbReference type="AlphaFoldDB" id="A0A918CDQ2"/>
<evidence type="ECO:0000313" key="1">
    <source>
        <dbReference type="EMBL" id="GGR17414.1"/>
    </source>
</evidence>
<protein>
    <submittedName>
        <fullName evidence="1">Uncharacterized protein</fullName>
    </submittedName>
</protein>
<dbReference type="Proteomes" id="UP000603865">
    <property type="component" value="Unassembled WGS sequence"/>
</dbReference>
<name>A0A918CDQ2_9DEIO</name>
<accession>A0A918CDQ2</accession>